<evidence type="ECO:0000313" key="3">
    <source>
        <dbReference type="Proteomes" id="UP001341840"/>
    </source>
</evidence>
<name>A0ABU6W6I1_9FABA</name>
<protein>
    <submittedName>
        <fullName evidence="2">Uncharacterized protein</fullName>
    </submittedName>
</protein>
<accession>A0ABU6W6I1</accession>
<feature type="compositionally biased region" description="Polar residues" evidence="1">
    <location>
        <begin position="10"/>
        <end position="25"/>
    </location>
</feature>
<keyword evidence="3" id="KW-1185">Reference proteome</keyword>
<feature type="region of interest" description="Disordered" evidence="1">
    <location>
        <begin position="1"/>
        <end position="26"/>
    </location>
</feature>
<proteinExistence type="predicted"/>
<sequence length="172" mass="19090">MHTAHGHCLRSSSTTGNHPQLTSSHCRLHQPPLSLSAAVFESRHCRYSYLPSPVSDWAAGPSHPFPPLPVLHVKKQKGDKRRFSELCLHVLERRRLSNISVILHNTTHSCGLRASPHSHRHLVTFLARSAVVLARSRRPSHNHRRPLHSTVAPSSAMASYIQASCAYTSSPS</sequence>
<dbReference type="EMBL" id="JASCZI010181283">
    <property type="protein sequence ID" value="MED6180959.1"/>
    <property type="molecule type" value="Genomic_DNA"/>
</dbReference>
<gene>
    <name evidence="2" type="ORF">PIB30_014938</name>
</gene>
<evidence type="ECO:0000313" key="2">
    <source>
        <dbReference type="EMBL" id="MED6180959.1"/>
    </source>
</evidence>
<organism evidence="2 3">
    <name type="scientific">Stylosanthes scabra</name>
    <dbReference type="NCBI Taxonomy" id="79078"/>
    <lineage>
        <taxon>Eukaryota</taxon>
        <taxon>Viridiplantae</taxon>
        <taxon>Streptophyta</taxon>
        <taxon>Embryophyta</taxon>
        <taxon>Tracheophyta</taxon>
        <taxon>Spermatophyta</taxon>
        <taxon>Magnoliopsida</taxon>
        <taxon>eudicotyledons</taxon>
        <taxon>Gunneridae</taxon>
        <taxon>Pentapetalae</taxon>
        <taxon>rosids</taxon>
        <taxon>fabids</taxon>
        <taxon>Fabales</taxon>
        <taxon>Fabaceae</taxon>
        <taxon>Papilionoideae</taxon>
        <taxon>50 kb inversion clade</taxon>
        <taxon>dalbergioids sensu lato</taxon>
        <taxon>Dalbergieae</taxon>
        <taxon>Pterocarpus clade</taxon>
        <taxon>Stylosanthes</taxon>
    </lineage>
</organism>
<dbReference type="Proteomes" id="UP001341840">
    <property type="component" value="Unassembled WGS sequence"/>
</dbReference>
<evidence type="ECO:0000256" key="1">
    <source>
        <dbReference type="SAM" id="MobiDB-lite"/>
    </source>
</evidence>
<comment type="caution">
    <text evidence="2">The sequence shown here is derived from an EMBL/GenBank/DDBJ whole genome shotgun (WGS) entry which is preliminary data.</text>
</comment>
<reference evidence="2 3" key="1">
    <citation type="journal article" date="2023" name="Plants (Basel)">
        <title>Bridging the Gap: Combining Genomics and Transcriptomics Approaches to Understand Stylosanthes scabra, an Orphan Legume from the Brazilian Caatinga.</title>
        <authorList>
            <person name="Ferreira-Neto J.R.C."/>
            <person name="da Silva M.D."/>
            <person name="Binneck E."/>
            <person name="de Melo N.F."/>
            <person name="da Silva R.H."/>
            <person name="de Melo A.L.T.M."/>
            <person name="Pandolfi V."/>
            <person name="Bustamante F.O."/>
            <person name="Brasileiro-Vidal A.C."/>
            <person name="Benko-Iseppon A.M."/>
        </authorList>
    </citation>
    <scope>NUCLEOTIDE SEQUENCE [LARGE SCALE GENOMIC DNA]</scope>
    <source>
        <tissue evidence="2">Leaves</tissue>
    </source>
</reference>